<reference evidence="3 7" key="1">
    <citation type="submission" date="2017-11" db="EMBL/GenBank/DDBJ databases">
        <title>Infants hospitalized years apart are colonized by the same room-sourced microbial strains.</title>
        <authorList>
            <person name="Brooks B."/>
            <person name="Olm M.R."/>
            <person name="Firek B.A."/>
            <person name="Baker R."/>
            <person name="Thomas B.C."/>
            <person name="Morowitz M.J."/>
            <person name="Banfield J.F."/>
        </authorList>
    </citation>
    <scope>NUCLEOTIDE SEQUENCE [LARGE SCALE GENOMIC DNA]</scope>
    <source>
        <strain evidence="3">S2_003_000_R3_20</strain>
    </source>
</reference>
<organism evidence="3 7">
    <name type="scientific">Acinetobacter johnsonii</name>
    <dbReference type="NCBI Taxonomy" id="40214"/>
    <lineage>
        <taxon>Bacteria</taxon>
        <taxon>Pseudomonadati</taxon>
        <taxon>Pseudomonadota</taxon>
        <taxon>Gammaproteobacteria</taxon>
        <taxon>Moraxellales</taxon>
        <taxon>Moraxellaceae</taxon>
        <taxon>Acinetobacter</taxon>
    </lineage>
</organism>
<proteinExistence type="predicted"/>
<evidence type="ECO:0000313" key="6">
    <source>
        <dbReference type="EMBL" id="WMG17902.1"/>
    </source>
</evidence>
<evidence type="ECO:0000313" key="5">
    <source>
        <dbReference type="EMBL" id="SUT93562.1"/>
    </source>
</evidence>
<sequence length="77" mass="9080">MFDLEPKNIKAKIRQQSLTKVFTVLIFGLSILIIVSEYQKYSEWNFKFLVIAVAVMVWNYKLAREIKNLKDQNTDVP</sequence>
<gene>
    <name evidence="3" type="ORF">DI542_06155</name>
    <name evidence="4" type="ORF">I6G67_07940</name>
    <name evidence="2" type="ORF">N7566_05070</name>
    <name evidence="5" type="ORF">NCTC10308_01158</name>
    <name evidence="6" type="ORF">QBJ73_16305</name>
</gene>
<dbReference type="EMBL" id="CP121776">
    <property type="protein sequence ID" value="WMG17902.1"/>
    <property type="molecule type" value="Genomic_DNA"/>
</dbReference>
<keyword evidence="1" id="KW-0472">Membrane</keyword>
<reference evidence="4 9" key="3">
    <citation type="submission" date="2020-12" db="EMBL/GenBank/DDBJ databases">
        <title>FDA dAtabase for Regulatory Grade micrObial Sequences (FDA-ARGOS): Supporting development and validation of Infectious Disease Dx tests.</title>
        <authorList>
            <person name="Sproer C."/>
            <person name="Gronow S."/>
            <person name="Severitt S."/>
            <person name="Schroder I."/>
            <person name="Tallon L."/>
            <person name="Sadzewicz L."/>
            <person name="Zhao X."/>
            <person name="Boylan J."/>
            <person name="Ott S."/>
            <person name="Bowen H."/>
            <person name="Vavikolanu K."/>
            <person name="Mehta A."/>
            <person name="Aluvathingal J."/>
            <person name="Nadendla S."/>
            <person name="Lowell S."/>
            <person name="Myers T."/>
            <person name="Yan Y."/>
            <person name="Sichtig H."/>
        </authorList>
    </citation>
    <scope>NUCLEOTIDE SEQUENCE [LARGE SCALE GENOMIC DNA]</scope>
    <source>
        <strain evidence="4 9">FDAARGOS_910</strain>
    </source>
</reference>
<evidence type="ECO:0000313" key="2">
    <source>
        <dbReference type="EMBL" id="MDG9786366.1"/>
    </source>
</evidence>
<dbReference type="EMBL" id="JAOECG010000004">
    <property type="protein sequence ID" value="MDG9786366.1"/>
    <property type="molecule type" value="Genomic_DNA"/>
</dbReference>
<evidence type="ECO:0000313" key="8">
    <source>
        <dbReference type="Proteomes" id="UP000254227"/>
    </source>
</evidence>
<evidence type="ECO:0000313" key="3">
    <source>
        <dbReference type="EMBL" id="PZQ91403.1"/>
    </source>
</evidence>
<keyword evidence="10" id="KW-1185">Reference proteome</keyword>
<dbReference type="Proteomes" id="UP000249282">
    <property type="component" value="Unassembled WGS sequence"/>
</dbReference>
<name>A0A239RQW5_ACIJO</name>
<dbReference type="Proteomes" id="UP001157887">
    <property type="component" value="Unassembled WGS sequence"/>
</dbReference>
<reference evidence="5 8" key="2">
    <citation type="submission" date="2018-06" db="EMBL/GenBank/DDBJ databases">
        <authorList>
            <consortium name="Pathogen Informatics"/>
            <person name="Doyle S."/>
        </authorList>
    </citation>
    <scope>NUCLEOTIDE SEQUENCE [LARGE SCALE GENOMIC DNA]</scope>
    <source>
        <strain evidence="5 8">NCTC10308</strain>
    </source>
</reference>
<evidence type="ECO:0000313" key="10">
    <source>
        <dbReference type="Proteomes" id="UP001244586"/>
    </source>
</evidence>
<dbReference type="EMBL" id="CP065666">
    <property type="protein sequence ID" value="QPS05358.1"/>
    <property type="molecule type" value="Genomic_DNA"/>
</dbReference>
<dbReference type="Proteomes" id="UP001244586">
    <property type="component" value="Chromosome"/>
</dbReference>
<feature type="transmembrane region" description="Helical" evidence="1">
    <location>
        <begin position="21"/>
        <end position="38"/>
    </location>
</feature>
<evidence type="ECO:0000313" key="4">
    <source>
        <dbReference type="EMBL" id="QPS05358.1"/>
    </source>
</evidence>
<reference evidence="6 10" key="5">
    <citation type="submission" date="2023-04" db="EMBL/GenBank/DDBJ databases">
        <title>Acinetobacter johnsonii isolate AYTCM encoding NDM-1, OXA-58 and PER-1.</title>
        <authorList>
            <person name="Tian C."/>
            <person name="Wang S."/>
            <person name="Fan X."/>
            <person name="Xia D."/>
        </authorList>
    </citation>
    <scope>NUCLEOTIDE SEQUENCE [LARGE SCALE GENOMIC DNA]</scope>
    <source>
        <strain evidence="6 10">AYTCM</strain>
    </source>
</reference>
<dbReference type="EMBL" id="QFQJ01000024">
    <property type="protein sequence ID" value="PZQ91403.1"/>
    <property type="molecule type" value="Genomic_DNA"/>
</dbReference>
<dbReference type="Proteomes" id="UP000254227">
    <property type="component" value="Unassembled WGS sequence"/>
</dbReference>
<keyword evidence="1" id="KW-0812">Transmembrane</keyword>
<accession>A0A239RQW5</accession>
<feature type="transmembrane region" description="Helical" evidence="1">
    <location>
        <begin position="44"/>
        <end position="60"/>
    </location>
</feature>
<evidence type="ECO:0000313" key="7">
    <source>
        <dbReference type="Proteomes" id="UP000249282"/>
    </source>
</evidence>
<evidence type="ECO:0000256" key="1">
    <source>
        <dbReference type="SAM" id="Phobius"/>
    </source>
</evidence>
<evidence type="ECO:0000313" key="9">
    <source>
        <dbReference type="Proteomes" id="UP000595107"/>
    </source>
</evidence>
<dbReference type="Proteomes" id="UP000595107">
    <property type="component" value="Chromosome"/>
</dbReference>
<dbReference type="RefSeq" id="WP_004696964.1">
    <property type="nucleotide sequence ID" value="NZ_BBTB01000026.1"/>
</dbReference>
<keyword evidence="1" id="KW-1133">Transmembrane helix</keyword>
<dbReference type="EMBL" id="UFRV01000006">
    <property type="protein sequence ID" value="SUT93562.1"/>
    <property type="molecule type" value="Genomic_DNA"/>
</dbReference>
<reference evidence="2" key="4">
    <citation type="submission" date="2022-09" db="EMBL/GenBank/DDBJ databases">
        <title>Intensive care unit water sources are persistently colonized with multi-drug resistant bacteria and are the site of extensive horizontal gene transfer of antibiotic resistance genes.</title>
        <authorList>
            <person name="Diorio-Toth L."/>
        </authorList>
    </citation>
    <scope>NUCLEOTIDE SEQUENCE</scope>
    <source>
        <strain evidence="2">GD04065</strain>
    </source>
</reference>
<dbReference type="AlphaFoldDB" id="A0A239RQW5"/>
<protein>
    <submittedName>
        <fullName evidence="3">Uncharacterized protein</fullName>
    </submittedName>
</protein>